<dbReference type="InterPro" id="IPR017972">
    <property type="entry name" value="Cyt_P450_CS"/>
</dbReference>
<dbReference type="GO" id="GO:0016705">
    <property type="term" value="F:oxidoreductase activity, acting on paired donors, with incorporation or reduction of molecular oxygen"/>
    <property type="evidence" value="ECO:0007669"/>
    <property type="project" value="InterPro"/>
</dbReference>
<keyword evidence="2" id="KW-0503">Monooxygenase</keyword>
<name>A0A4V3FUU5_9PSEU</name>
<dbReference type="RefSeq" id="WP_133901797.1">
    <property type="nucleotide sequence ID" value="NZ_SOCP01000002.1"/>
</dbReference>
<dbReference type="InterPro" id="IPR002397">
    <property type="entry name" value="Cyt_P450_B"/>
</dbReference>
<dbReference type="Gene3D" id="1.10.630.10">
    <property type="entry name" value="Cytochrome P450"/>
    <property type="match status" value="1"/>
</dbReference>
<keyword evidence="2" id="KW-0479">Metal-binding</keyword>
<proteinExistence type="inferred from homology"/>
<dbReference type="GO" id="GO:0005506">
    <property type="term" value="F:iron ion binding"/>
    <property type="evidence" value="ECO:0007669"/>
    <property type="project" value="InterPro"/>
</dbReference>
<dbReference type="SUPFAM" id="SSF48264">
    <property type="entry name" value="Cytochrome P450"/>
    <property type="match status" value="1"/>
</dbReference>
<dbReference type="PANTHER" id="PTHR46696:SF1">
    <property type="entry name" value="CYTOCHROME P450 YJIB-RELATED"/>
    <property type="match status" value="1"/>
</dbReference>
<evidence type="ECO:0000256" key="2">
    <source>
        <dbReference type="RuleBase" id="RU000461"/>
    </source>
</evidence>
<dbReference type="GO" id="GO:0020037">
    <property type="term" value="F:heme binding"/>
    <property type="evidence" value="ECO:0007669"/>
    <property type="project" value="InterPro"/>
</dbReference>
<evidence type="ECO:0000313" key="4">
    <source>
        <dbReference type="Proteomes" id="UP000294927"/>
    </source>
</evidence>
<comment type="similarity">
    <text evidence="1 2">Belongs to the cytochrome P450 family.</text>
</comment>
<dbReference type="EMBL" id="SOCP01000002">
    <property type="protein sequence ID" value="TDV56571.1"/>
    <property type="molecule type" value="Genomic_DNA"/>
</dbReference>
<keyword evidence="2" id="KW-0408">Iron</keyword>
<evidence type="ECO:0000256" key="1">
    <source>
        <dbReference type="ARBA" id="ARBA00010617"/>
    </source>
</evidence>
<dbReference type="PROSITE" id="PS00086">
    <property type="entry name" value="CYTOCHROME_P450"/>
    <property type="match status" value="1"/>
</dbReference>
<keyword evidence="2" id="KW-0349">Heme</keyword>
<dbReference type="AlphaFoldDB" id="A0A4V3FUU5"/>
<dbReference type="PRINTS" id="PR00359">
    <property type="entry name" value="BP450"/>
</dbReference>
<keyword evidence="2" id="KW-0560">Oxidoreductase</keyword>
<evidence type="ECO:0000313" key="3">
    <source>
        <dbReference type="EMBL" id="TDV56571.1"/>
    </source>
</evidence>
<reference evidence="3 4" key="1">
    <citation type="submission" date="2019-03" db="EMBL/GenBank/DDBJ databases">
        <title>Genomic Encyclopedia of Archaeal and Bacterial Type Strains, Phase II (KMG-II): from individual species to whole genera.</title>
        <authorList>
            <person name="Goeker M."/>
        </authorList>
    </citation>
    <scope>NUCLEOTIDE SEQUENCE [LARGE SCALE GENOMIC DNA]</scope>
    <source>
        <strain evidence="3 4">DSM 45499</strain>
    </source>
</reference>
<sequence length="393" mass="42726">MLTISELETDPYPVYARLRGEEPVAWVPEARQWLVTGWDDVHTVLTDVERFTTDQPGSPMLDLCGGTPLLMREGRSHDDVREAFGHDFGPHRMNAFVDSTARPVAYKVADELLPSGGADLASDYFEPLTATAVTAMLGLDTGVGTDALRRWGNVLTRVANDFGRDPSLRTTAAEEMADDAALTSVVHRLRAEPDDSVTSHLLHANRPPGHARPDADVVPVLKHIALSVVEPGWLAGWTLAALWSAPDQLDAVRADRSLLRAAVHEAVRWSGPVGVLGRRTTRAVTLGGRELPADDTIAVAIASANRDEAVFTDPDRFDVHRDARTHLAFGTGPHHCPAHPLVIAVACTALDVLLERMPDVRPAPGWRPSPHGWKLRLPGVLDAVWDTVVPRTS</sequence>
<dbReference type="Pfam" id="PF00067">
    <property type="entry name" value="p450"/>
    <property type="match status" value="1"/>
</dbReference>
<keyword evidence="4" id="KW-1185">Reference proteome</keyword>
<dbReference type="Proteomes" id="UP000294927">
    <property type="component" value="Unassembled WGS sequence"/>
</dbReference>
<protein>
    <submittedName>
        <fullName evidence="3">Cytochrome P450</fullName>
    </submittedName>
</protein>
<gene>
    <name evidence="3" type="ORF">CLV71_102638</name>
</gene>
<dbReference type="OrthoDB" id="142769at2"/>
<organism evidence="3 4">
    <name type="scientific">Actinophytocola oryzae</name>
    <dbReference type="NCBI Taxonomy" id="502181"/>
    <lineage>
        <taxon>Bacteria</taxon>
        <taxon>Bacillati</taxon>
        <taxon>Actinomycetota</taxon>
        <taxon>Actinomycetes</taxon>
        <taxon>Pseudonocardiales</taxon>
        <taxon>Pseudonocardiaceae</taxon>
    </lineage>
</organism>
<dbReference type="PANTHER" id="PTHR46696">
    <property type="entry name" value="P450, PUTATIVE (EUROFUNG)-RELATED"/>
    <property type="match status" value="1"/>
</dbReference>
<comment type="caution">
    <text evidence="3">The sequence shown here is derived from an EMBL/GenBank/DDBJ whole genome shotgun (WGS) entry which is preliminary data.</text>
</comment>
<dbReference type="InterPro" id="IPR036396">
    <property type="entry name" value="Cyt_P450_sf"/>
</dbReference>
<dbReference type="GO" id="GO:0004497">
    <property type="term" value="F:monooxygenase activity"/>
    <property type="evidence" value="ECO:0007669"/>
    <property type="project" value="UniProtKB-KW"/>
</dbReference>
<accession>A0A4V3FUU5</accession>
<dbReference type="InterPro" id="IPR001128">
    <property type="entry name" value="Cyt_P450"/>
</dbReference>